<dbReference type="RefSeq" id="XP_004257037.1">
    <property type="nucleotide sequence ID" value="XM_004256989.1"/>
</dbReference>
<keyword evidence="4" id="KW-0449">Lipoprotein</keyword>
<reference evidence="5 6" key="1">
    <citation type="submission" date="2012-10" db="EMBL/GenBank/DDBJ databases">
        <authorList>
            <person name="Zafar N."/>
            <person name="Inman J."/>
            <person name="Hall N."/>
            <person name="Lorenzi H."/>
            <person name="Caler E."/>
        </authorList>
    </citation>
    <scope>NUCLEOTIDE SEQUENCE [LARGE SCALE GENOMIC DNA]</scope>
    <source>
        <strain evidence="5 6">IP1</strain>
    </source>
</reference>
<dbReference type="SUPFAM" id="SSF52540">
    <property type="entry name" value="P-loop containing nucleoside triphosphate hydrolases"/>
    <property type="match status" value="1"/>
</dbReference>
<evidence type="ECO:0000256" key="3">
    <source>
        <dbReference type="ARBA" id="ARBA00023134"/>
    </source>
</evidence>
<dbReference type="OMA" id="DINTIGV"/>
<dbReference type="GeneID" id="14889250"/>
<dbReference type="NCBIfam" id="TIGR00231">
    <property type="entry name" value="small_GTP"/>
    <property type="match status" value="1"/>
</dbReference>
<dbReference type="PROSITE" id="PS51419">
    <property type="entry name" value="RAB"/>
    <property type="match status" value="1"/>
</dbReference>
<dbReference type="CDD" id="cd00154">
    <property type="entry name" value="Rab"/>
    <property type="match status" value="1"/>
</dbReference>
<comment type="similarity">
    <text evidence="1">Belongs to the small GTPase superfamily. Rho family.</text>
</comment>
<protein>
    <submittedName>
        <fullName evidence="5">Rab10, putative</fullName>
    </submittedName>
</protein>
<dbReference type="InterPro" id="IPR005225">
    <property type="entry name" value="Small_GTP-bd"/>
</dbReference>
<dbReference type="EMBL" id="KB206500">
    <property type="protein sequence ID" value="ELP90266.1"/>
    <property type="molecule type" value="Genomic_DNA"/>
</dbReference>
<keyword evidence="2" id="KW-0547">Nucleotide-binding</keyword>
<evidence type="ECO:0000256" key="4">
    <source>
        <dbReference type="ARBA" id="ARBA00023288"/>
    </source>
</evidence>
<dbReference type="SMART" id="SM00175">
    <property type="entry name" value="RAB"/>
    <property type="match status" value="1"/>
</dbReference>
<dbReference type="KEGG" id="eiv:EIN_503120"/>
<evidence type="ECO:0000313" key="5">
    <source>
        <dbReference type="EMBL" id="ELP90266.1"/>
    </source>
</evidence>
<proteinExistence type="inferred from homology"/>
<keyword evidence="3" id="KW-0342">GTP-binding</keyword>
<dbReference type="OrthoDB" id="25164at2759"/>
<dbReference type="Pfam" id="PF00071">
    <property type="entry name" value="Ras"/>
    <property type="match status" value="1"/>
</dbReference>
<dbReference type="FunFam" id="3.40.50.300:FF:001329">
    <property type="entry name" value="Small GTP-binding protein, putative"/>
    <property type="match status" value="1"/>
</dbReference>
<evidence type="ECO:0000313" key="6">
    <source>
        <dbReference type="Proteomes" id="UP000014680"/>
    </source>
</evidence>
<dbReference type="Gene3D" id="3.40.50.300">
    <property type="entry name" value="P-loop containing nucleotide triphosphate hydrolases"/>
    <property type="match status" value="1"/>
</dbReference>
<dbReference type="InterPro" id="IPR001806">
    <property type="entry name" value="Small_GTPase"/>
</dbReference>
<accession>A0A0A1U792</accession>
<name>A0A0A1U792_ENTIV</name>
<dbReference type="Proteomes" id="UP000014680">
    <property type="component" value="Unassembled WGS sequence"/>
</dbReference>
<gene>
    <name evidence="5" type="ORF">EIN_503120</name>
</gene>
<keyword evidence="6" id="KW-1185">Reference proteome</keyword>
<evidence type="ECO:0000256" key="1">
    <source>
        <dbReference type="ARBA" id="ARBA00010142"/>
    </source>
</evidence>
<dbReference type="PROSITE" id="PS51420">
    <property type="entry name" value="RHO"/>
    <property type="match status" value="1"/>
</dbReference>
<dbReference type="PROSITE" id="PS51421">
    <property type="entry name" value="RAS"/>
    <property type="match status" value="1"/>
</dbReference>
<sequence>MQYPKGESSNNYKILVLGEAGVGKTCLLTRFADKTFTEEEELSTNANFKVVDVPTPESSKAKSVKLELYDTAGQERFRILTSSFYRKCCGAFLVFDLNDRNSFQNLQNWSKDIEYYANKAIVIVVGNKSDLPKIDDTIQPTEMSGYISEKGYKAFYECSAKTGDKCEEALKAMALEVAEMCTEETDDPKNVKQNNVQKKSKCFLF</sequence>
<evidence type="ECO:0000256" key="2">
    <source>
        <dbReference type="ARBA" id="ARBA00022741"/>
    </source>
</evidence>
<dbReference type="PANTHER" id="PTHR47977">
    <property type="entry name" value="RAS-RELATED PROTEIN RAB"/>
    <property type="match status" value="1"/>
</dbReference>
<dbReference type="GO" id="GO:0005525">
    <property type="term" value="F:GTP binding"/>
    <property type="evidence" value="ECO:0007669"/>
    <property type="project" value="UniProtKB-KW"/>
</dbReference>
<dbReference type="AlphaFoldDB" id="A0A0A1U792"/>
<dbReference type="InterPro" id="IPR027417">
    <property type="entry name" value="P-loop_NTPase"/>
</dbReference>
<dbReference type="InterPro" id="IPR050227">
    <property type="entry name" value="Rab"/>
</dbReference>
<dbReference type="SMART" id="SM00173">
    <property type="entry name" value="RAS"/>
    <property type="match status" value="1"/>
</dbReference>
<dbReference type="SMART" id="SM00174">
    <property type="entry name" value="RHO"/>
    <property type="match status" value="1"/>
</dbReference>
<dbReference type="GO" id="GO:0003924">
    <property type="term" value="F:GTPase activity"/>
    <property type="evidence" value="ECO:0007669"/>
    <property type="project" value="InterPro"/>
</dbReference>
<dbReference type="PROSITE" id="PS51417">
    <property type="entry name" value="ARF"/>
    <property type="match status" value="1"/>
</dbReference>
<dbReference type="PRINTS" id="PR00449">
    <property type="entry name" value="RASTRNSFRMNG"/>
</dbReference>
<organism evidence="5 6">
    <name type="scientific">Entamoeba invadens IP1</name>
    <dbReference type="NCBI Taxonomy" id="370355"/>
    <lineage>
        <taxon>Eukaryota</taxon>
        <taxon>Amoebozoa</taxon>
        <taxon>Evosea</taxon>
        <taxon>Archamoebae</taxon>
        <taxon>Mastigamoebida</taxon>
        <taxon>Entamoebidae</taxon>
        <taxon>Entamoeba</taxon>
    </lineage>
</organism>
<dbReference type="VEuPathDB" id="AmoebaDB:EIN_503120"/>